<feature type="compositionally biased region" description="Basic and acidic residues" evidence="1">
    <location>
        <begin position="10"/>
        <end position="22"/>
    </location>
</feature>
<evidence type="ECO:0000313" key="2">
    <source>
        <dbReference type="EMBL" id="MBV4524327.1"/>
    </source>
</evidence>
<evidence type="ECO:0000313" key="3">
    <source>
        <dbReference type="Proteomes" id="UP001049200"/>
    </source>
</evidence>
<organism evidence="2 3">
    <name type="scientific">Pseudomonas azerbaijanoccidentalis</name>
    <dbReference type="NCBI Taxonomy" id="2842347"/>
    <lineage>
        <taxon>Bacteria</taxon>
        <taxon>Pseudomonadati</taxon>
        <taxon>Pseudomonadota</taxon>
        <taxon>Gammaproteobacteria</taxon>
        <taxon>Pseudomonadales</taxon>
        <taxon>Pseudomonadaceae</taxon>
        <taxon>Pseudomonas</taxon>
    </lineage>
</organism>
<dbReference type="Proteomes" id="UP001049200">
    <property type="component" value="Unassembled WGS sequence"/>
</dbReference>
<keyword evidence="3" id="KW-1185">Reference proteome</keyword>
<accession>A0ABS6QZG1</accession>
<proteinExistence type="predicted"/>
<comment type="caution">
    <text evidence="2">The sequence shown here is derived from an EMBL/GenBank/DDBJ whole genome shotgun (WGS) entry which is preliminary data.</text>
</comment>
<gene>
    <name evidence="2" type="ORF">KVG88_30095</name>
</gene>
<reference evidence="2" key="1">
    <citation type="submission" date="2021-06" db="EMBL/GenBank/DDBJ databases">
        <title>Updating the genus Pseudomonas: Description of 43 new species and partition of the Pseudomonas putida group.</title>
        <authorList>
            <person name="Girard L."/>
            <person name="Lood C."/>
            <person name="Vandamme P."/>
            <person name="Rokni-Zadeh H."/>
            <person name="Van Noort V."/>
            <person name="Hofte M."/>
            <person name="Lavigne R."/>
            <person name="De Mot R."/>
        </authorList>
    </citation>
    <scope>NUCLEOTIDE SEQUENCE</scope>
    <source>
        <strain evidence="2">SWRI74</strain>
    </source>
</reference>
<sequence>MGNNGTIRAETPETSDKSRKKNDCKAMGGFAMGTIMVKSGHDASHLLSNWAMSHLNPTAESFEKKQA</sequence>
<dbReference type="RefSeq" id="WP_217873531.1">
    <property type="nucleotide sequence ID" value="NZ_JAHSTU010000014.1"/>
</dbReference>
<evidence type="ECO:0000256" key="1">
    <source>
        <dbReference type="SAM" id="MobiDB-lite"/>
    </source>
</evidence>
<dbReference type="EMBL" id="JAHSTU010000014">
    <property type="protein sequence ID" value="MBV4524327.1"/>
    <property type="molecule type" value="Genomic_DNA"/>
</dbReference>
<name>A0ABS6QZG1_9PSED</name>
<feature type="region of interest" description="Disordered" evidence="1">
    <location>
        <begin position="1"/>
        <end position="22"/>
    </location>
</feature>
<protein>
    <submittedName>
        <fullName evidence="2">Uncharacterized protein</fullName>
    </submittedName>
</protein>